<keyword evidence="1" id="KW-0560">Oxidoreductase</keyword>
<name>A0A556AVE0_9BURK</name>
<dbReference type="EMBL" id="VLTJ01000012">
    <property type="protein sequence ID" value="TSH96894.1"/>
    <property type="molecule type" value="Genomic_DNA"/>
</dbReference>
<keyword evidence="4" id="KW-1185">Reference proteome</keyword>
<evidence type="ECO:0000256" key="1">
    <source>
        <dbReference type="ARBA" id="ARBA00023002"/>
    </source>
</evidence>
<gene>
    <name evidence="3" type="ORF">FOZ76_07635</name>
</gene>
<protein>
    <submittedName>
        <fullName evidence="3">FAD-dependent oxidoreductase</fullName>
    </submittedName>
</protein>
<dbReference type="Gene3D" id="3.50.50.60">
    <property type="entry name" value="FAD/NAD(P)-binding domain"/>
    <property type="match status" value="1"/>
</dbReference>
<reference evidence="3 4" key="1">
    <citation type="submission" date="2019-07" db="EMBL/GenBank/DDBJ databases">
        <title>Qingshengfaniella alkalisoli gen. nov., sp. nov., isolated from saline soil.</title>
        <authorList>
            <person name="Xu L."/>
            <person name="Huang X.-X."/>
            <person name="Sun J.-Q."/>
        </authorList>
    </citation>
    <scope>NUCLEOTIDE SEQUENCE [LARGE SCALE GENOMIC DNA]</scope>
    <source>
        <strain evidence="3 4">DSM 27279</strain>
    </source>
</reference>
<dbReference type="AlphaFoldDB" id="A0A556AVE0"/>
<dbReference type="Pfam" id="PF01494">
    <property type="entry name" value="FAD_binding_3"/>
    <property type="match status" value="1"/>
</dbReference>
<dbReference type="Proteomes" id="UP000318405">
    <property type="component" value="Unassembled WGS sequence"/>
</dbReference>
<dbReference type="InterPro" id="IPR050631">
    <property type="entry name" value="PheA/TfdB_FAD_monoxygenase"/>
</dbReference>
<feature type="domain" description="FAD-binding" evidence="2">
    <location>
        <begin position="30"/>
        <end position="365"/>
    </location>
</feature>
<dbReference type="GO" id="GO:0071949">
    <property type="term" value="F:FAD binding"/>
    <property type="evidence" value="ECO:0007669"/>
    <property type="project" value="InterPro"/>
</dbReference>
<evidence type="ECO:0000313" key="3">
    <source>
        <dbReference type="EMBL" id="TSH96894.1"/>
    </source>
</evidence>
<dbReference type="PRINTS" id="PR00420">
    <property type="entry name" value="RNGMNOXGNASE"/>
</dbReference>
<sequence>MTARKVLCIIPNTFQRGPAAAWKAHMQNHHVIVAGAGPVGLTAALLLARAGLRVTLLEKRATLNQASKASTFHAPTLAVLDHLGVLQAMREQGLQVDHIQYRTTELGIIGEIALRELEAVTDYPFRLHLEQSRVTPMLLAQLQALPNAQVCFETGLVDARNVPGGVVVTVQDAAGTRDIAADYLLGTDGAHSQVRQAAGIAFDAQPYPGAVLRVLTDESLDRLIPGLRPISYLVNGAASASFLRMPDCWRIILRVPAEVALERAQTSGWVLGRLRQLVPDLAGLPNILGMDVYSASRYAAPAFRNGRIYLAGDATHLSNTRGGMNMNCGIHDAYAIAGAMVRAFRENDQTLLDAAADARRDVATQQLLPRTDAMVSAQVSWLENVQRILADPQERLAFLRRTAMLDMAPELARRLPATL</sequence>
<dbReference type="InterPro" id="IPR002938">
    <property type="entry name" value="FAD-bd"/>
</dbReference>
<accession>A0A556AVE0</accession>
<evidence type="ECO:0000259" key="2">
    <source>
        <dbReference type="Pfam" id="PF01494"/>
    </source>
</evidence>
<organism evidence="3 4">
    <name type="scientific">Verticiella sediminum</name>
    <dbReference type="NCBI Taxonomy" id="1247510"/>
    <lineage>
        <taxon>Bacteria</taxon>
        <taxon>Pseudomonadati</taxon>
        <taxon>Pseudomonadota</taxon>
        <taxon>Betaproteobacteria</taxon>
        <taxon>Burkholderiales</taxon>
        <taxon>Alcaligenaceae</taxon>
        <taxon>Verticiella</taxon>
    </lineage>
</organism>
<comment type="caution">
    <text evidence="3">The sequence shown here is derived from an EMBL/GenBank/DDBJ whole genome shotgun (WGS) entry which is preliminary data.</text>
</comment>
<dbReference type="InterPro" id="IPR036188">
    <property type="entry name" value="FAD/NAD-bd_sf"/>
</dbReference>
<dbReference type="OrthoDB" id="3443359at2"/>
<proteinExistence type="predicted"/>
<dbReference type="PANTHER" id="PTHR43476:SF5">
    <property type="entry name" value="FAD-DEPENDENT MONOOXYGENASE"/>
    <property type="match status" value="1"/>
</dbReference>
<dbReference type="Gene3D" id="3.30.70.2450">
    <property type="match status" value="1"/>
</dbReference>
<dbReference type="SUPFAM" id="SSF51905">
    <property type="entry name" value="FAD/NAD(P)-binding domain"/>
    <property type="match status" value="1"/>
</dbReference>
<dbReference type="GO" id="GO:0016491">
    <property type="term" value="F:oxidoreductase activity"/>
    <property type="evidence" value="ECO:0007669"/>
    <property type="project" value="UniProtKB-KW"/>
</dbReference>
<dbReference type="PANTHER" id="PTHR43476">
    <property type="entry name" value="3-(3-HYDROXY-PHENYL)PROPIONATE/3-HYDROXYCINNAMIC ACID HYDROXYLASE"/>
    <property type="match status" value="1"/>
</dbReference>
<evidence type="ECO:0000313" key="4">
    <source>
        <dbReference type="Proteomes" id="UP000318405"/>
    </source>
</evidence>